<feature type="region of interest" description="Disordered" evidence="2">
    <location>
        <begin position="482"/>
        <end position="657"/>
    </location>
</feature>
<evidence type="ECO:0000256" key="1">
    <source>
        <dbReference type="SAM" id="Coils"/>
    </source>
</evidence>
<organism evidence="4">
    <name type="scientific">Schistocephalus solidus</name>
    <name type="common">Tapeworm</name>
    <dbReference type="NCBI Taxonomy" id="70667"/>
    <lineage>
        <taxon>Eukaryota</taxon>
        <taxon>Metazoa</taxon>
        <taxon>Spiralia</taxon>
        <taxon>Lophotrochozoa</taxon>
        <taxon>Platyhelminthes</taxon>
        <taxon>Cestoda</taxon>
        <taxon>Eucestoda</taxon>
        <taxon>Diphyllobothriidea</taxon>
        <taxon>Diphyllobothriidae</taxon>
        <taxon>Schistocephalus</taxon>
    </lineage>
</organism>
<feature type="domain" description="DUF5738" evidence="3">
    <location>
        <begin position="40"/>
        <end position="287"/>
    </location>
</feature>
<sequence length="657" mass="74674">MDFEHVFRKYRSVDYRRQRDNEPETETPYAESVASTPHTGFAGVTLYKGKALATEIETYRRRIQALLQFFDLIAPHWWDRLHPFKNQFVRRPSRSANLLRNAQERLSMRLARLTPRSVMPAAAAVVSIEERDSVAVLPKSLYRTSTSKERTGYKLDNFENGNELMMLALSIARRLGEIERSKQQAILYALDWINFDGRDLRVRARRTAMLAKHVKACLIESFQGVQAVITHYFRRRVLTSADGESTRLPAIEEYTDAKLQLKYAFQGITANRLNSTCQVIMDMLMQVDPITQKDQTAGVGILTDIQSEEMMELLSRGQYLPSSGPISSEGDDVTLGQEVVAPEKPYRLNEVQQEPQKQEQGLPAQETTVARKHLIERTSSPLGELKHWSSPELKDTLLHSAAGANPHLTFPWPSLGEASALAGNLDWEEELPDEEEEFKKAEQRMARRQARLEEVKRKEVSKSIARFLARKETKKLQLVRLQKQSEQPEAVGKPPVLGKSNSRETMAVQSQSILDKPKRRDSRRVGYISAGDNEDQRQAPARGAQVAKPATNSRQQQQQRQRLKQQIQRQKSPSHHLSKLMVSRSPSKPKSPVALGRSSGDREGPRNSQPPLLSPYAASIDETDLLTADFRQKLRRSKKPTRSPLRTPRSGDKRIAH</sequence>
<evidence type="ECO:0000259" key="3">
    <source>
        <dbReference type="Pfam" id="PF19009"/>
    </source>
</evidence>
<accession>A0A0X3NZZ9</accession>
<evidence type="ECO:0000313" key="4">
    <source>
        <dbReference type="EMBL" id="JAP45324.1"/>
    </source>
</evidence>
<protein>
    <recommendedName>
        <fullName evidence="3">DUF5738 domain-containing protein</fullName>
    </recommendedName>
</protein>
<dbReference type="EMBL" id="GEEE01017901">
    <property type="protein sequence ID" value="JAP45324.1"/>
    <property type="molecule type" value="Transcribed_RNA"/>
</dbReference>
<feature type="compositionally biased region" description="Polar residues" evidence="2">
    <location>
        <begin position="499"/>
        <end position="513"/>
    </location>
</feature>
<dbReference type="InterPro" id="IPR043799">
    <property type="entry name" value="DUF5738"/>
</dbReference>
<dbReference type="AlphaFoldDB" id="A0A0X3NZZ9"/>
<evidence type="ECO:0000256" key="2">
    <source>
        <dbReference type="SAM" id="MobiDB-lite"/>
    </source>
</evidence>
<feature type="coiled-coil region" evidence="1">
    <location>
        <begin position="424"/>
        <end position="458"/>
    </location>
</feature>
<proteinExistence type="predicted"/>
<reference evidence="4" key="1">
    <citation type="submission" date="2016-01" db="EMBL/GenBank/DDBJ databases">
        <title>Reference transcriptome for the parasite Schistocephalus solidus: insights into the molecular evolution of parasitism.</title>
        <authorList>
            <person name="Hebert F.O."/>
            <person name="Grambauer S."/>
            <person name="Barber I."/>
            <person name="Landry C.R."/>
            <person name="Aubin-Horth N."/>
        </authorList>
    </citation>
    <scope>NUCLEOTIDE SEQUENCE</scope>
</reference>
<feature type="compositionally biased region" description="Low complexity" evidence="2">
    <location>
        <begin position="554"/>
        <end position="570"/>
    </location>
</feature>
<keyword evidence="1" id="KW-0175">Coiled coil</keyword>
<name>A0A0X3NZZ9_SCHSO</name>
<gene>
    <name evidence="4" type="ORF">TR100539</name>
</gene>
<dbReference type="Pfam" id="PF19009">
    <property type="entry name" value="DUF5738"/>
    <property type="match status" value="1"/>
</dbReference>